<keyword evidence="4" id="KW-0645">Protease</keyword>
<dbReference type="InterPro" id="IPR000667">
    <property type="entry name" value="Peptidase_S13"/>
</dbReference>
<dbReference type="NCBIfam" id="TIGR00666">
    <property type="entry name" value="PBP4"/>
    <property type="match status" value="1"/>
</dbReference>
<dbReference type="PANTHER" id="PTHR30023:SF0">
    <property type="entry name" value="PENICILLIN-SENSITIVE CARBOXYPEPTIDASE A"/>
    <property type="match status" value="1"/>
</dbReference>
<dbReference type="Gene3D" id="3.40.710.10">
    <property type="entry name" value="DD-peptidase/beta-lactamase superfamily"/>
    <property type="match status" value="1"/>
</dbReference>
<gene>
    <name evidence="4" type="primary">dacB</name>
    <name evidence="4" type="ORF">CKO31_23555</name>
</gene>
<sequence length="591" mass="61689">MARSQHTDLPAPSAPLGRRAPGRRPASFAPALGLTAALAQASVLAGASATAEPNDAKSDTAAGDSAPSAIQATAAPEPHGRLPQAVAALLPELTLKPSQVSAYVRRVDAERPLLAVDAARARIPASTIKLVTSIAALDLLGPEHRWRTEVLISGDIIAGTLEGDLGIKGYGDPYLGTEAFAGLIRAVRAKGIRHIAGDVILDNSHLAAPTAERGDFDGAAQRSYNALPAALSLNRQVTDIVLYNDRARGGVGVYTDPPLSQLTIDNNAELIQAPCRGRHHRLSVRFDDPAAADTGDTIAAADTSGADMPGAGDIGPPEPAPAQTLALPAATPAAAAATPDAAPSAPKLTVTGSFAGDCADERIPRLILSPQEHAAGAFDALWREAGGTIDGRVLAAPAPAEAEVFHRVDSKPLHDVLRRINKWSDNLMARLVFLALGAEHAGAPGSKEKARAALDAWLGEHGFGFPELMVDNGSGLSRDTRLAAASLGELLAWAYHQPWMPELMASMAVMGMDGTLTKRMRSEPIAGRAHMKSGTLRDASCLAGYVLDPDGRRWVVVALVNARPGQRLAAWHGHAVHHALLRWLMDGAALP</sequence>
<dbReference type="GO" id="GO:0004180">
    <property type="term" value="F:carboxypeptidase activity"/>
    <property type="evidence" value="ECO:0007669"/>
    <property type="project" value="UniProtKB-KW"/>
</dbReference>
<keyword evidence="5" id="KW-1185">Reference proteome</keyword>
<comment type="caution">
    <text evidence="4">The sequence shown here is derived from an EMBL/GenBank/DDBJ whole genome shotgun (WGS) entry which is preliminary data.</text>
</comment>
<feature type="region of interest" description="Disordered" evidence="3">
    <location>
        <begin position="1"/>
        <end position="27"/>
    </location>
</feature>
<reference evidence="4 5" key="1">
    <citation type="journal article" date="2020" name="Microorganisms">
        <title>Osmotic Adaptation and Compatible Solute Biosynthesis of Phototrophic Bacteria as Revealed from Genome Analyses.</title>
        <authorList>
            <person name="Imhoff J.F."/>
            <person name="Rahn T."/>
            <person name="Kunzel S."/>
            <person name="Keller A."/>
            <person name="Neulinger S.C."/>
        </authorList>
    </citation>
    <scope>NUCLEOTIDE SEQUENCE [LARGE SCALE GENOMIC DNA]</scope>
    <source>
        <strain evidence="4 5">DSM 6210</strain>
    </source>
</reference>
<evidence type="ECO:0000313" key="4">
    <source>
        <dbReference type="EMBL" id="MBK1633664.1"/>
    </source>
</evidence>
<dbReference type="RefSeq" id="WP_200242679.1">
    <property type="nucleotide sequence ID" value="NZ_NRRV01000104.1"/>
</dbReference>
<dbReference type="Proteomes" id="UP000748752">
    <property type="component" value="Unassembled WGS sequence"/>
</dbReference>
<feature type="compositionally biased region" description="Low complexity" evidence="3">
    <location>
        <begin position="9"/>
        <end position="27"/>
    </location>
</feature>
<feature type="region of interest" description="Disordered" evidence="3">
    <location>
        <begin position="302"/>
        <end position="323"/>
    </location>
</feature>
<evidence type="ECO:0000256" key="1">
    <source>
        <dbReference type="ARBA" id="ARBA00006096"/>
    </source>
</evidence>
<evidence type="ECO:0000256" key="2">
    <source>
        <dbReference type="ARBA" id="ARBA00022801"/>
    </source>
</evidence>
<evidence type="ECO:0000313" key="5">
    <source>
        <dbReference type="Proteomes" id="UP000748752"/>
    </source>
</evidence>
<dbReference type="InterPro" id="IPR012338">
    <property type="entry name" value="Beta-lactam/transpept-like"/>
</dbReference>
<comment type="similarity">
    <text evidence="1">Belongs to the peptidase S13 family.</text>
</comment>
<accession>A0ABS1CNZ1</accession>
<proteinExistence type="inferred from homology"/>
<dbReference type="Gene3D" id="3.50.80.20">
    <property type="entry name" value="D-Ala-D-Ala carboxypeptidase C, peptidase S13"/>
    <property type="match status" value="1"/>
</dbReference>
<evidence type="ECO:0000256" key="3">
    <source>
        <dbReference type="SAM" id="MobiDB-lite"/>
    </source>
</evidence>
<name>A0ABS1CNZ1_9GAMM</name>
<dbReference type="Pfam" id="PF02113">
    <property type="entry name" value="Peptidase_S13"/>
    <property type="match status" value="2"/>
</dbReference>
<dbReference type="SUPFAM" id="SSF56601">
    <property type="entry name" value="beta-lactamase/transpeptidase-like"/>
    <property type="match status" value="1"/>
</dbReference>
<keyword evidence="2" id="KW-0378">Hydrolase</keyword>
<dbReference type="PANTHER" id="PTHR30023">
    <property type="entry name" value="D-ALANYL-D-ALANINE CARBOXYPEPTIDASE"/>
    <property type="match status" value="1"/>
</dbReference>
<dbReference type="EMBL" id="NRRV01000104">
    <property type="protein sequence ID" value="MBK1633664.1"/>
    <property type="molecule type" value="Genomic_DNA"/>
</dbReference>
<keyword evidence="4" id="KW-0121">Carboxypeptidase</keyword>
<protein>
    <submittedName>
        <fullName evidence="4">D-alanyl-D-alanine carboxypeptidase/D-alanyl-D-alanine-endopeptidase</fullName>
    </submittedName>
</protein>
<organism evidence="4 5">
    <name type="scientific">Thiohalocapsa halophila</name>
    <dbReference type="NCBI Taxonomy" id="69359"/>
    <lineage>
        <taxon>Bacteria</taxon>
        <taxon>Pseudomonadati</taxon>
        <taxon>Pseudomonadota</taxon>
        <taxon>Gammaproteobacteria</taxon>
        <taxon>Chromatiales</taxon>
        <taxon>Chromatiaceae</taxon>
        <taxon>Thiohalocapsa</taxon>
    </lineage>
</organism>